<evidence type="ECO:0000256" key="3">
    <source>
        <dbReference type="SAM" id="MobiDB-lite"/>
    </source>
</evidence>
<comment type="similarity">
    <text evidence="1">Belongs to the sulfatase family.</text>
</comment>
<dbReference type="Gene3D" id="3.40.720.10">
    <property type="entry name" value="Alkaline Phosphatase, subunit A"/>
    <property type="match status" value="1"/>
</dbReference>
<proteinExistence type="inferred from homology"/>
<dbReference type="InterPro" id="IPR017850">
    <property type="entry name" value="Alkaline_phosphatase_core_sf"/>
</dbReference>
<keyword evidence="6" id="KW-1185">Reference proteome</keyword>
<dbReference type="PANTHER" id="PTHR42693:SF53">
    <property type="entry name" value="ENDO-4-O-SULFATASE"/>
    <property type="match status" value="1"/>
</dbReference>
<dbReference type="InterPro" id="IPR000917">
    <property type="entry name" value="Sulfatase_N"/>
</dbReference>
<gene>
    <name evidence="5" type="ORF">QWI16_03495</name>
</gene>
<name>A0ABT8TFX4_9GAMM</name>
<accession>A0ABT8TFX4</accession>
<feature type="domain" description="Sulfatase N-terminal" evidence="4">
    <location>
        <begin position="8"/>
        <end position="446"/>
    </location>
</feature>
<comment type="caution">
    <text evidence="5">The sequence shown here is derived from an EMBL/GenBank/DDBJ whole genome shotgun (WGS) entry which is preliminary data.</text>
</comment>
<dbReference type="EMBL" id="JAULRT010000034">
    <property type="protein sequence ID" value="MDO3381222.1"/>
    <property type="molecule type" value="Genomic_DNA"/>
</dbReference>
<evidence type="ECO:0000256" key="2">
    <source>
        <dbReference type="ARBA" id="ARBA00022801"/>
    </source>
</evidence>
<reference evidence="5" key="1">
    <citation type="submission" date="2023-07" db="EMBL/GenBank/DDBJ databases">
        <title>Gilvimarinus algae sp. nov., isolated from the surface of Kelp.</title>
        <authorList>
            <person name="Sun Y.Y."/>
            <person name="Gong Y."/>
            <person name="Du Z.J."/>
        </authorList>
    </citation>
    <scope>NUCLEOTIDE SEQUENCE</scope>
    <source>
        <strain evidence="5">SDUM040014</strain>
    </source>
</reference>
<protein>
    <submittedName>
        <fullName evidence="5">Sulfatase-like hydrolase/transferase</fullName>
    </submittedName>
</protein>
<organism evidence="5 6">
    <name type="scientific">Gilvimarinus algae</name>
    <dbReference type="NCBI Taxonomy" id="3058037"/>
    <lineage>
        <taxon>Bacteria</taxon>
        <taxon>Pseudomonadati</taxon>
        <taxon>Pseudomonadota</taxon>
        <taxon>Gammaproteobacteria</taxon>
        <taxon>Cellvibrionales</taxon>
        <taxon>Cellvibrionaceae</taxon>
        <taxon>Gilvimarinus</taxon>
    </lineage>
</organism>
<evidence type="ECO:0000313" key="6">
    <source>
        <dbReference type="Proteomes" id="UP001168380"/>
    </source>
</evidence>
<evidence type="ECO:0000259" key="4">
    <source>
        <dbReference type="Pfam" id="PF00884"/>
    </source>
</evidence>
<dbReference type="InterPro" id="IPR050738">
    <property type="entry name" value="Sulfatase"/>
</dbReference>
<dbReference type="RefSeq" id="WP_302711352.1">
    <property type="nucleotide sequence ID" value="NZ_JAULRT010000034.1"/>
</dbReference>
<evidence type="ECO:0000256" key="1">
    <source>
        <dbReference type="ARBA" id="ARBA00008779"/>
    </source>
</evidence>
<dbReference type="SUPFAM" id="SSF53649">
    <property type="entry name" value="Alkaline phosphatase-like"/>
    <property type="match status" value="1"/>
</dbReference>
<evidence type="ECO:0000313" key="5">
    <source>
        <dbReference type="EMBL" id="MDO3381222.1"/>
    </source>
</evidence>
<feature type="region of interest" description="Disordered" evidence="3">
    <location>
        <begin position="240"/>
        <end position="269"/>
    </location>
</feature>
<dbReference type="Pfam" id="PF00884">
    <property type="entry name" value="Sulfatase"/>
    <property type="match status" value="1"/>
</dbReference>
<sequence length="657" mass="72575">MSEHKRYNVLLILTDQLRYPRFPYGSDHGLLDPIKNIVGFADGVTPESPYADMFPGFMALRQQALVMRNHHVAATACVPSRATIMTGQYGTRTGVTQTNGLFKSGDAHNFPWLDSDGIPTVGDWFRAAGYSTHYFGKWHVSNPADHSLDRWGFSDWDLSYPEPHGKALNNLGSYRDYGFADLAATFLRRRGLGWGWDRRSASAEQARPLMNETPTGQKPFFGVVSFTNPHDIAAYPTLTRSLNPSGQKPDAPVEVPVQGAHSPAPEGGSMSLSLNPRGFTGEGANVPPLSSLTDELLNKPSCQFDYAYKCGLGLACGGGSLEFARLAPMPFQLNAKPNEWAEAFVRYYAYLMHVVDQHIATVMRALEEAGLRDSTIVVFSSDHGEYGTAHNYMIEKWHGAYDEILKVPLVINAPWVSEPGDNQLRSLDTLTSHIDVAPTLLGLAGVDESHWPELASRMETHQTPAPFAGSNLAPLMSAAGEGKAPASWPLPKDADGKDRDSVLFITDDRITEPLTYASDRHNAAGNQAFGVFCQRVEEVRQQVPRLKPGAVTQPNHLRCLCTRDWKLVRYFDPLGQHADEWELYHRRVDPLETHNLLVFNGAFPTVVPERDFPEGLSLTGEQIAAEAERLFAKLQTSEQQMLTPLAPVAVEQLQAVP</sequence>
<dbReference type="PANTHER" id="PTHR42693">
    <property type="entry name" value="ARYLSULFATASE FAMILY MEMBER"/>
    <property type="match status" value="1"/>
</dbReference>
<dbReference type="Proteomes" id="UP001168380">
    <property type="component" value="Unassembled WGS sequence"/>
</dbReference>
<keyword evidence="2" id="KW-0378">Hydrolase</keyword>